<evidence type="ECO:0000313" key="7">
    <source>
        <dbReference type="EMBL" id="RAW31354.1"/>
    </source>
</evidence>
<evidence type="ECO:0000256" key="1">
    <source>
        <dbReference type="SAM" id="Coils"/>
    </source>
</evidence>
<evidence type="ECO:0000313" key="4">
    <source>
        <dbReference type="EMBL" id="KAG2892082.1"/>
    </source>
</evidence>
<evidence type="ECO:0000313" key="6">
    <source>
        <dbReference type="EMBL" id="KAG3211146.1"/>
    </source>
</evidence>
<organism evidence="7 8">
    <name type="scientific">Phytophthora cactorum</name>
    <dbReference type="NCBI Taxonomy" id="29920"/>
    <lineage>
        <taxon>Eukaryota</taxon>
        <taxon>Sar</taxon>
        <taxon>Stramenopiles</taxon>
        <taxon>Oomycota</taxon>
        <taxon>Peronosporomycetes</taxon>
        <taxon>Peronosporales</taxon>
        <taxon>Peronosporaceae</taxon>
        <taxon>Phytophthora</taxon>
    </lineage>
</organism>
<name>A0A329S333_9STRA</name>
<dbReference type="Proteomes" id="UP000774804">
    <property type="component" value="Unassembled WGS sequence"/>
</dbReference>
<sequence>MVSSLYSRGDTSYRFGFTDGNDNREVSRYTRPRQMYSPDHTFSYSAAASGASSTMKLSSQRLPNLESLAYTATQRTEESTPYTTEMTPQSNARQMKLSASRRERCRINQARYRKRQRQHEEEIEKHISDLQEEIQELETQHQDMMRSAPQNKSMWVVGTEYFRLFRHGYMAPMVAPEPTLAEKPCIRPDKQAHVQLDYLQTSMTPDVTDGNVSGAEALLENWKFLSLNHDDVHVQLKRLEQVAHDSLLAVTTTSVTITENTLRQVYPHLIEEHSTLNAKLLNQRLVMRGSVRFDWDASCGRMVRVESQIDMLTPMLKLLGSLDDVAYVFDKALLTPDGKITAN</sequence>
<evidence type="ECO:0000256" key="2">
    <source>
        <dbReference type="SAM" id="MobiDB-lite"/>
    </source>
</evidence>
<feature type="coiled-coil region" evidence="1">
    <location>
        <begin position="113"/>
        <end position="147"/>
    </location>
</feature>
<reference evidence="7 8" key="1">
    <citation type="submission" date="2018-01" db="EMBL/GenBank/DDBJ databases">
        <title>Draft genome of the strawberry crown rot pathogen Phytophthora cactorum.</title>
        <authorList>
            <person name="Armitage A.D."/>
            <person name="Lysoe E."/>
            <person name="Nellist C.F."/>
            <person name="Harrison R.J."/>
            <person name="Brurberg M.B."/>
        </authorList>
    </citation>
    <scope>NUCLEOTIDE SEQUENCE [LARGE SCALE GENOMIC DNA]</scope>
    <source>
        <strain evidence="7 8">10300</strain>
    </source>
</reference>
<feature type="compositionally biased region" description="Polar residues" evidence="2">
    <location>
        <begin position="73"/>
        <end position="93"/>
    </location>
</feature>
<proteinExistence type="predicted"/>
<evidence type="ECO:0000313" key="5">
    <source>
        <dbReference type="EMBL" id="KAG2966333.1"/>
    </source>
</evidence>
<evidence type="ECO:0000259" key="3">
    <source>
        <dbReference type="Pfam" id="PF07716"/>
    </source>
</evidence>
<gene>
    <name evidence="7" type="ORF">PC110_g12293</name>
    <name evidence="4" type="ORF">PC115_g18986</name>
    <name evidence="5" type="ORF">PC118_g19253</name>
    <name evidence="6" type="ORF">PC129_g17873</name>
</gene>
<dbReference type="VEuPathDB" id="FungiDB:PC110_g12293"/>
<comment type="caution">
    <text evidence="7">The sequence shown here is derived from an EMBL/GenBank/DDBJ whole genome shotgun (WGS) entry which is preliminary data.</text>
</comment>
<dbReference type="Proteomes" id="UP000760860">
    <property type="component" value="Unassembled WGS sequence"/>
</dbReference>
<dbReference type="OrthoDB" id="108791at2759"/>
<protein>
    <recommendedName>
        <fullName evidence="3">BZIP domain-containing protein</fullName>
    </recommendedName>
</protein>
<reference evidence="4" key="2">
    <citation type="submission" date="2018-10" db="EMBL/GenBank/DDBJ databases">
        <title>Effector identification in a new, highly contiguous assembly of the strawberry crown rot pathogen Phytophthora cactorum.</title>
        <authorList>
            <person name="Armitage A.D."/>
            <person name="Nellist C.F."/>
            <person name="Bates H."/>
            <person name="Vickerstaff R.J."/>
            <person name="Harrison R.J."/>
        </authorList>
    </citation>
    <scope>NUCLEOTIDE SEQUENCE</scope>
    <source>
        <strain evidence="4">4032</strain>
        <strain evidence="5">P415</strain>
        <strain evidence="6">P421</strain>
    </source>
</reference>
<evidence type="ECO:0000313" key="8">
    <source>
        <dbReference type="Proteomes" id="UP000251314"/>
    </source>
</evidence>
<dbReference type="Proteomes" id="UP000251314">
    <property type="component" value="Unassembled WGS sequence"/>
</dbReference>
<dbReference type="EMBL" id="RCMV01000993">
    <property type="protein sequence ID" value="KAG3211146.1"/>
    <property type="molecule type" value="Genomic_DNA"/>
</dbReference>
<accession>A0A329S333</accession>
<dbReference type="GO" id="GO:0003700">
    <property type="term" value="F:DNA-binding transcription factor activity"/>
    <property type="evidence" value="ECO:0007669"/>
    <property type="project" value="InterPro"/>
</dbReference>
<dbReference type="EMBL" id="RCMI01001031">
    <property type="protein sequence ID" value="KAG2892082.1"/>
    <property type="molecule type" value="Genomic_DNA"/>
</dbReference>
<dbReference type="InterPro" id="IPR004827">
    <property type="entry name" value="bZIP"/>
</dbReference>
<dbReference type="CDD" id="cd14686">
    <property type="entry name" value="bZIP"/>
    <property type="match status" value="1"/>
</dbReference>
<dbReference type="EMBL" id="MJFZ01000326">
    <property type="protein sequence ID" value="RAW31354.1"/>
    <property type="molecule type" value="Genomic_DNA"/>
</dbReference>
<dbReference type="AlphaFoldDB" id="A0A329S333"/>
<dbReference type="Pfam" id="PF07716">
    <property type="entry name" value="bZIP_2"/>
    <property type="match status" value="1"/>
</dbReference>
<feature type="region of interest" description="Disordered" evidence="2">
    <location>
        <begin position="73"/>
        <end position="95"/>
    </location>
</feature>
<dbReference type="Proteomes" id="UP000697107">
    <property type="component" value="Unassembled WGS sequence"/>
</dbReference>
<dbReference type="EMBL" id="RCML01001026">
    <property type="protein sequence ID" value="KAG2966333.1"/>
    <property type="molecule type" value="Genomic_DNA"/>
</dbReference>
<keyword evidence="8" id="KW-1185">Reference proteome</keyword>
<feature type="domain" description="BZIP" evidence="3">
    <location>
        <begin position="101"/>
        <end position="144"/>
    </location>
</feature>
<keyword evidence="1" id="KW-0175">Coiled coil</keyword>